<name>A0A9K3CVT3_9EUKA</name>
<dbReference type="EMBL" id="BDIP01001313">
    <property type="protein sequence ID" value="GIQ84121.1"/>
    <property type="molecule type" value="Genomic_DNA"/>
</dbReference>
<comment type="caution">
    <text evidence="1">The sequence shown here is derived from an EMBL/GenBank/DDBJ whole genome shotgun (WGS) entry which is preliminary data.</text>
</comment>
<dbReference type="AlphaFoldDB" id="A0A9K3CVT3"/>
<reference evidence="1 2" key="1">
    <citation type="journal article" date="2018" name="PLoS ONE">
        <title>The draft genome of Kipferlia bialata reveals reductive genome evolution in fornicate parasites.</title>
        <authorList>
            <person name="Tanifuji G."/>
            <person name="Takabayashi S."/>
            <person name="Kume K."/>
            <person name="Takagi M."/>
            <person name="Nakayama T."/>
            <person name="Kamikawa R."/>
            <person name="Inagaki Y."/>
            <person name="Hashimoto T."/>
        </authorList>
    </citation>
    <scope>NUCLEOTIDE SEQUENCE [LARGE SCALE GENOMIC DNA]</scope>
    <source>
        <strain evidence="1">NY0173</strain>
    </source>
</reference>
<dbReference type="InterPro" id="IPR015915">
    <property type="entry name" value="Kelch-typ_b-propeller"/>
</dbReference>
<evidence type="ECO:0000313" key="1">
    <source>
        <dbReference type="EMBL" id="GIQ84121.1"/>
    </source>
</evidence>
<accession>A0A9K3CVT3</accession>
<sequence>MARAVKAPDSPTGMPIRLIKKAFGSWDELLAAVNEGSDREWVKREKAKCLECAFCRQCVYAVTCSKNGTYKVSKQKVVDGVLQNHADWCGSEVPVTLSPVSIPQTGHPLSGYSPVAWLGEDRILWASDEKMSTDKGTEALSVHSSALSRFTNQSCSVEVKTIPVTEGFQDHLWPSSLSYELLNRCYPGVLLCGVVVFVSKAYASSDIRSTTYYITFRLDTHEWRYKKLGAGWRDPFYLCAHFTIDDRLYLLDYDTDRGVSMSVYDAETDSWTRETGIRLPHVNNPRMNGHNDGDGRVVMLGDSAVIYDSHLRHTYTQEKGWSVDYDDTSLYTALFDTPWTQVGRYLVLSPKHKVIRRDVLPYTVYDTLVGKWAKWPGMVPCYGESLNMMVGEDGLGMAYVHGGNKEPSTLYSVSIEEPLV</sequence>
<evidence type="ECO:0000313" key="2">
    <source>
        <dbReference type="Proteomes" id="UP000265618"/>
    </source>
</evidence>
<proteinExistence type="predicted"/>
<protein>
    <submittedName>
        <fullName evidence="1">Uncharacterized protein</fullName>
    </submittedName>
</protein>
<dbReference type="SUPFAM" id="SSF117281">
    <property type="entry name" value="Kelch motif"/>
    <property type="match status" value="1"/>
</dbReference>
<organism evidence="1 2">
    <name type="scientific">Kipferlia bialata</name>
    <dbReference type="NCBI Taxonomy" id="797122"/>
    <lineage>
        <taxon>Eukaryota</taxon>
        <taxon>Metamonada</taxon>
        <taxon>Carpediemonas-like organisms</taxon>
        <taxon>Kipferlia</taxon>
    </lineage>
</organism>
<keyword evidence="2" id="KW-1185">Reference proteome</keyword>
<dbReference type="Proteomes" id="UP000265618">
    <property type="component" value="Unassembled WGS sequence"/>
</dbReference>
<gene>
    <name evidence="1" type="ORF">KIPB_005563</name>
</gene>